<dbReference type="Pfam" id="PF03725">
    <property type="entry name" value="RNase_PH_C"/>
    <property type="match status" value="1"/>
</dbReference>
<sequence length="1090" mass="121861">MLPCRARSFKAFLRKCQFHFPLHTVRVLGTTQIDAHVGVGERDVIRFETGHIARLADGAVVVSQGETSVLATVVGRHSSASDTADFMPLTVDFQQSASAVGRIPMNYLRRELQRNDADILASRMIDRSIRPLFPKDYSGETQIICKPLAVDDDGDPVMLGLNAASAALTLSDIPWEGPLGAVRVALINNEVVVNPSRKNMKSSSVDLVIAGCDNGKRILMIDMDGCEIEMENFSECIRIGLQAISHLIQAINKVKDSCGRPKRQNGNEEIDIDLIALTEEMHVLCGDQLYQILTNAKHDKLSRDQAVSELGDRLFEKFKERSSPHKLRHTFRNLLKRSLREALFKSEKRCDGRKFDELRPVNIRMDVHKNLHGSALFQRGQTQVFSTVTFDAPSAAFQPDALSQLLGAQQKKMFMLHYQFPSFATTAISSSARTSRRELGHGALAEKALKRLIPDDFPYCLRLACDVLESNGSSSMASVCAGCLALLDAGVQIKAPAAGIAMGLIINEERDDYRILTDINGLEDFAGDMDFKIAGTVHGYTAMQLDLKVPGITPKLVTESLKQARNGLEQLLQLMKKAQPVSRDQFKTTVPVHETIPVEIYKRHIIFRSGGYNAKLIESETGAKISIEDDTNISIFAPNKVKLEEAKVMLNKMFENENEIDLVFGAMYKAEITDLLDHGVLVTLHKGMKPILLKNSNLDVRNVAHAKVLGFKVGQKIIIQYLGRDPYTGYHRISRKTLQSASLPVQNCAVQAVMQTESSEMVQEEGATKGPYPADVPATHILQRLSDALSSFTVPDQVRYGCVVNVLERTSKGFSKSPVQEIDEYFELVAKLGRPLFKWDIIRCAFLWKLEALLSIHSTHLQSLTIHHNSLTTFLLDITLLLTAIIFYFKQTMSEMLCIETENVVTENEKKTLVSDDDLYQQRQFILRKAAEFDGTPFTFQRLFLLCELLISPSRHYKRTDKYLRALEKNINVVTTITESGERITGVEPFPGELDINSTARIEEPFFVQVDECDAPVETKVIAAGDHRYYFMDTGDFQENKSPEIVAKELAIGDCAPINLSSSRDAKDELPEIKVNSLFFIWMSFSINVS</sequence>
<dbReference type="InterPro" id="IPR001247">
    <property type="entry name" value="ExoRNase_PH_dom1"/>
</dbReference>
<comment type="similarity">
    <text evidence="2">Belongs to the PPP4R2 family.</text>
</comment>
<feature type="domain" description="Exoribonuclease phosphorolytic" evidence="7">
    <location>
        <begin position="357"/>
        <end position="491"/>
    </location>
</feature>
<dbReference type="GO" id="GO:0003723">
    <property type="term" value="F:RNA binding"/>
    <property type="evidence" value="ECO:0007669"/>
    <property type="project" value="UniProtKB-KW"/>
</dbReference>
<dbReference type="NCBIfam" id="TIGR03591">
    <property type="entry name" value="polynuc_phos"/>
    <property type="match status" value="1"/>
</dbReference>
<keyword evidence="5" id="KW-0548">Nucleotidyltransferase</keyword>
<organism evidence="12">
    <name type="scientific">Brugia pahangi</name>
    <name type="common">Filarial nematode worm</name>
    <dbReference type="NCBI Taxonomy" id="6280"/>
    <lineage>
        <taxon>Eukaryota</taxon>
        <taxon>Metazoa</taxon>
        <taxon>Ecdysozoa</taxon>
        <taxon>Nematoda</taxon>
        <taxon>Chromadorea</taxon>
        <taxon>Rhabditida</taxon>
        <taxon>Spirurina</taxon>
        <taxon>Spiruromorpha</taxon>
        <taxon>Filarioidea</taxon>
        <taxon>Onchocercidae</taxon>
        <taxon>Brugia</taxon>
    </lineage>
</organism>
<dbReference type="GO" id="GO:0004654">
    <property type="term" value="F:polyribonucleotide nucleotidyltransferase activity"/>
    <property type="evidence" value="ECO:0007669"/>
    <property type="project" value="UniProtKB-EC"/>
</dbReference>
<dbReference type="InterPro" id="IPR036345">
    <property type="entry name" value="ExoRNase_PH_dom2_sf"/>
</dbReference>
<evidence type="ECO:0000256" key="1">
    <source>
        <dbReference type="ARBA" id="ARBA00007404"/>
    </source>
</evidence>
<dbReference type="Gene3D" id="3.30.230.70">
    <property type="entry name" value="GHMP Kinase, N-terminal domain"/>
    <property type="match status" value="2"/>
</dbReference>
<evidence type="ECO:0000259" key="9">
    <source>
        <dbReference type="Pfam" id="PF03726"/>
    </source>
</evidence>
<dbReference type="GO" id="GO:0005739">
    <property type="term" value="C:mitochondrion"/>
    <property type="evidence" value="ECO:0007669"/>
    <property type="project" value="TreeGrafter"/>
</dbReference>
<feature type="domain" description="Exoribonuclease phosphorolytic" evidence="8">
    <location>
        <begin position="178"/>
        <end position="242"/>
    </location>
</feature>
<evidence type="ECO:0000256" key="5">
    <source>
        <dbReference type="ARBA" id="ARBA00022695"/>
    </source>
</evidence>
<dbReference type="PANTHER" id="PTHR11252">
    <property type="entry name" value="POLYRIBONUCLEOTIDE NUCLEOTIDYLTRANSFERASE"/>
    <property type="match status" value="1"/>
</dbReference>
<keyword evidence="11" id="KW-1185">Reference proteome</keyword>
<dbReference type="InterPro" id="IPR015267">
    <property type="entry name" value="PPP4R2"/>
</dbReference>
<accession>A0A0N4TIP0</accession>
<proteinExistence type="inferred from homology"/>
<evidence type="ECO:0000256" key="3">
    <source>
        <dbReference type="ARBA" id="ARBA00012416"/>
    </source>
</evidence>
<dbReference type="InterPro" id="IPR015847">
    <property type="entry name" value="ExoRNase_PH_dom2"/>
</dbReference>
<evidence type="ECO:0000259" key="7">
    <source>
        <dbReference type="Pfam" id="PF01138"/>
    </source>
</evidence>
<dbReference type="GO" id="GO:0000175">
    <property type="term" value="F:3'-5'-RNA exonuclease activity"/>
    <property type="evidence" value="ECO:0007669"/>
    <property type="project" value="TreeGrafter"/>
</dbReference>
<dbReference type="SUPFAM" id="SSF54791">
    <property type="entry name" value="Eukaryotic type KH-domain (KH-domain type I)"/>
    <property type="match status" value="1"/>
</dbReference>
<dbReference type="WBParaSite" id="BPAG_0000811001-mRNA-1">
    <property type="protein sequence ID" value="BPAG_0000811001-mRNA-1"/>
    <property type="gene ID" value="BPAG_0000811001"/>
</dbReference>
<dbReference type="Pfam" id="PF09184">
    <property type="entry name" value="PPP4R2"/>
    <property type="match status" value="1"/>
</dbReference>
<dbReference type="EC" id="2.7.7.8" evidence="3"/>
<dbReference type="InterPro" id="IPR012162">
    <property type="entry name" value="PNPase"/>
</dbReference>
<gene>
    <name evidence="10" type="ORF">BPAG_LOCUS8072</name>
</gene>
<dbReference type="CDD" id="cd11364">
    <property type="entry name" value="RNase_PH_PNPase_2"/>
    <property type="match status" value="1"/>
</dbReference>
<reference evidence="12" key="1">
    <citation type="submission" date="2017-02" db="UniProtKB">
        <authorList>
            <consortium name="WormBaseParasite"/>
        </authorList>
    </citation>
    <scope>IDENTIFICATION</scope>
</reference>
<dbReference type="GO" id="GO:0000965">
    <property type="term" value="P:mitochondrial RNA 3'-end processing"/>
    <property type="evidence" value="ECO:0007669"/>
    <property type="project" value="TreeGrafter"/>
</dbReference>
<comment type="similarity">
    <text evidence="1">Belongs to the polyribonucleotide nucleotidyltransferase family.</text>
</comment>
<dbReference type="Proteomes" id="UP000278627">
    <property type="component" value="Unassembled WGS sequence"/>
</dbReference>
<dbReference type="NCBIfam" id="NF008805">
    <property type="entry name" value="PRK11824.1"/>
    <property type="match status" value="1"/>
</dbReference>
<dbReference type="InterPro" id="IPR015848">
    <property type="entry name" value="PNPase_PH_RNA-bd_bac/org-type"/>
</dbReference>
<dbReference type="Gene3D" id="3.30.1370.10">
    <property type="entry name" value="K Homology domain, type 1"/>
    <property type="match status" value="1"/>
</dbReference>
<dbReference type="GO" id="GO:0005829">
    <property type="term" value="C:cytosol"/>
    <property type="evidence" value="ECO:0007669"/>
    <property type="project" value="TreeGrafter"/>
</dbReference>
<reference evidence="10 11" key="2">
    <citation type="submission" date="2018-11" db="EMBL/GenBank/DDBJ databases">
        <authorList>
            <consortium name="Pathogen Informatics"/>
        </authorList>
    </citation>
    <scope>NUCLEOTIDE SEQUENCE [LARGE SCALE GENOMIC DNA]</scope>
</reference>
<dbReference type="AlphaFoldDB" id="A0A0N4TIP0"/>
<evidence type="ECO:0000256" key="4">
    <source>
        <dbReference type="ARBA" id="ARBA00022679"/>
    </source>
</evidence>
<dbReference type="Pfam" id="PF03726">
    <property type="entry name" value="PNPase"/>
    <property type="match status" value="1"/>
</dbReference>
<evidence type="ECO:0000256" key="6">
    <source>
        <dbReference type="ARBA" id="ARBA00022884"/>
    </source>
</evidence>
<evidence type="ECO:0000256" key="2">
    <source>
        <dbReference type="ARBA" id="ARBA00009207"/>
    </source>
</evidence>
<protein>
    <recommendedName>
        <fullName evidence="3">polyribonucleotide nucleotidyltransferase</fullName>
        <ecNumber evidence="3">2.7.7.8</ecNumber>
    </recommendedName>
</protein>
<dbReference type="Pfam" id="PF01138">
    <property type="entry name" value="RNase_PH"/>
    <property type="match status" value="2"/>
</dbReference>
<dbReference type="GO" id="GO:0000958">
    <property type="term" value="P:mitochondrial mRNA catabolic process"/>
    <property type="evidence" value="ECO:0007669"/>
    <property type="project" value="TreeGrafter"/>
</dbReference>
<dbReference type="InterPro" id="IPR036456">
    <property type="entry name" value="PNPase_PH_RNA-bd_sf"/>
</dbReference>
<dbReference type="InterPro" id="IPR027408">
    <property type="entry name" value="PNPase/RNase_PH_dom_sf"/>
</dbReference>
<evidence type="ECO:0000313" key="11">
    <source>
        <dbReference type="Proteomes" id="UP000278627"/>
    </source>
</evidence>
<keyword evidence="4" id="KW-0808">Transferase</keyword>
<dbReference type="SUPFAM" id="SSF55666">
    <property type="entry name" value="Ribonuclease PH domain 2-like"/>
    <property type="match status" value="2"/>
</dbReference>
<dbReference type="EMBL" id="UZAD01013130">
    <property type="protein sequence ID" value="VDN89258.1"/>
    <property type="molecule type" value="Genomic_DNA"/>
</dbReference>
<dbReference type="SUPFAM" id="SSF46915">
    <property type="entry name" value="Polynucleotide phosphorylase/guanosine pentaphosphate synthase (PNPase/GPSI), domain 3"/>
    <property type="match status" value="1"/>
</dbReference>
<dbReference type="InterPro" id="IPR036612">
    <property type="entry name" value="KH_dom_type_1_sf"/>
</dbReference>
<dbReference type="InterPro" id="IPR020568">
    <property type="entry name" value="Ribosomal_Su5_D2-typ_SF"/>
</dbReference>
<evidence type="ECO:0000259" key="8">
    <source>
        <dbReference type="Pfam" id="PF03725"/>
    </source>
</evidence>
<dbReference type="FunFam" id="3.30.230.70:FF:000001">
    <property type="entry name" value="Polyribonucleotide nucleotidyltransferase"/>
    <property type="match status" value="1"/>
</dbReference>
<dbReference type="GO" id="GO:0030289">
    <property type="term" value="C:protein phosphatase 4 complex"/>
    <property type="evidence" value="ECO:0007669"/>
    <property type="project" value="InterPro"/>
</dbReference>
<dbReference type="SUPFAM" id="SSF54211">
    <property type="entry name" value="Ribosomal protein S5 domain 2-like"/>
    <property type="match status" value="2"/>
</dbReference>
<keyword evidence="6" id="KW-0694">RNA-binding</keyword>
<name>A0A0N4TIP0_BRUPA</name>
<dbReference type="GO" id="GO:0019888">
    <property type="term" value="F:protein phosphatase regulator activity"/>
    <property type="evidence" value="ECO:0007669"/>
    <property type="project" value="InterPro"/>
</dbReference>
<feature type="domain" description="Exoribonuclease phosphorolytic" evidence="7">
    <location>
        <begin position="45"/>
        <end position="174"/>
    </location>
</feature>
<evidence type="ECO:0000313" key="12">
    <source>
        <dbReference type="WBParaSite" id="BPAG_0000811001-mRNA-1"/>
    </source>
</evidence>
<evidence type="ECO:0000313" key="10">
    <source>
        <dbReference type="EMBL" id="VDN89258.1"/>
    </source>
</evidence>
<feature type="domain" description="Polyribonucleotide nucleotidyltransferase RNA-binding" evidence="9">
    <location>
        <begin position="277"/>
        <end position="354"/>
    </location>
</feature>
<dbReference type="STRING" id="6280.A0A0N4TIP0"/>
<dbReference type="PANTHER" id="PTHR11252:SF0">
    <property type="entry name" value="POLYRIBONUCLEOTIDE NUCLEOTIDYLTRANSFERASE 1, MITOCHONDRIAL"/>
    <property type="match status" value="1"/>
</dbReference>